<sequence length="122" mass="13899">MSETERLRELAWRKSRRGLRWNLLRDVVAICSLKWMSTSEVQDVMMVIHGITRGKTLSLLHELERPKYVTQEKDDKDKTYKWGSTPKGARAWFPMHSPASIPAGIVEAVSISKSAAESEKGE</sequence>
<organism evidence="1">
    <name type="scientific">marine sediment metagenome</name>
    <dbReference type="NCBI Taxonomy" id="412755"/>
    <lineage>
        <taxon>unclassified sequences</taxon>
        <taxon>metagenomes</taxon>
        <taxon>ecological metagenomes</taxon>
    </lineage>
</organism>
<proteinExistence type="predicted"/>
<name>X1MN50_9ZZZZ</name>
<protein>
    <recommendedName>
        <fullName evidence="2">HTH marR-type domain-containing protein</fullName>
    </recommendedName>
</protein>
<evidence type="ECO:0000313" key="1">
    <source>
        <dbReference type="EMBL" id="GAI16110.1"/>
    </source>
</evidence>
<dbReference type="AlphaFoldDB" id="X1MN50"/>
<comment type="caution">
    <text evidence="1">The sequence shown here is derived from an EMBL/GenBank/DDBJ whole genome shotgun (WGS) entry which is preliminary data.</text>
</comment>
<dbReference type="EMBL" id="BARV01005555">
    <property type="protein sequence ID" value="GAI16110.1"/>
    <property type="molecule type" value="Genomic_DNA"/>
</dbReference>
<evidence type="ECO:0008006" key="2">
    <source>
        <dbReference type="Google" id="ProtNLM"/>
    </source>
</evidence>
<reference evidence="1" key="1">
    <citation type="journal article" date="2014" name="Front. Microbiol.">
        <title>High frequency of phylogenetically diverse reductive dehalogenase-homologous genes in deep subseafloor sedimentary metagenomes.</title>
        <authorList>
            <person name="Kawai M."/>
            <person name="Futagami T."/>
            <person name="Toyoda A."/>
            <person name="Takaki Y."/>
            <person name="Nishi S."/>
            <person name="Hori S."/>
            <person name="Arai W."/>
            <person name="Tsubouchi T."/>
            <person name="Morono Y."/>
            <person name="Uchiyama I."/>
            <person name="Ito T."/>
            <person name="Fujiyama A."/>
            <person name="Inagaki F."/>
            <person name="Takami H."/>
        </authorList>
    </citation>
    <scope>NUCLEOTIDE SEQUENCE</scope>
    <source>
        <strain evidence="1">Expedition CK06-06</strain>
    </source>
</reference>
<gene>
    <name evidence="1" type="ORF">S06H3_11457</name>
</gene>
<accession>X1MN50</accession>